<reference evidence="12 13" key="1">
    <citation type="journal article" date="2019" name="Nat. Plants">
        <title>Stout camphor tree genome fills gaps in understanding of flowering plant genome evolution.</title>
        <authorList>
            <person name="Chaw S.M."/>
            <person name="Liu Y.C."/>
            <person name="Wu Y.W."/>
            <person name="Wang H.Y."/>
            <person name="Lin C.I."/>
            <person name="Wu C.S."/>
            <person name="Ke H.M."/>
            <person name="Chang L.Y."/>
            <person name="Hsu C.Y."/>
            <person name="Yang H.T."/>
            <person name="Sudianto E."/>
            <person name="Hsu M.H."/>
            <person name="Wu K.P."/>
            <person name="Wang L.N."/>
            <person name="Leebens-Mack J.H."/>
            <person name="Tsai I.J."/>
        </authorList>
    </citation>
    <scope>NUCLEOTIDE SEQUENCE [LARGE SCALE GENOMIC DNA]</scope>
    <source>
        <strain evidence="13">cv. Chaw 1501</strain>
        <tissue evidence="12">Young leaves</tissue>
    </source>
</reference>
<name>A0A3S3NT36_9MAGN</name>
<feature type="transmembrane region" description="Helical" evidence="10">
    <location>
        <begin position="558"/>
        <end position="579"/>
    </location>
</feature>
<comment type="subcellular location">
    <subcellularLocation>
        <location evidence="1">Membrane</location>
        <topology evidence="1">Multi-pass membrane protein</topology>
    </subcellularLocation>
</comment>
<dbReference type="EMBL" id="QPKB01000010">
    <property type="protein sequence ID" value="RWR93780.1"/>
    <property type="molecule type" value="Genomic_DNA"/>
</dbReference>
<organism evidence="12 13">
    <name type="scientific">Cinnamomum micranthum f. kanehirae</name>
    <dbReference type="NCBI Taxonomy" id="337451"/>
    <lineage>
        <taxon>Eukaryota</taxon>
        <taxon>Viridiplantae</taxon>
        <taxon>Streptophyta</taxon>
        <taxon>Embryophyta</taxon>
        <taxon>Tracheophyta</taxon>
        <taxon>Spermatophyta</taxon>
        <taxon>Magnoliopsida</taxon>
        <taxon>Magnoliidae</taxon>
        <taxon>Laurales</taxon>
        <taxon>Lauraceae</taxon>
        <taxon>Cinnamomum</taxon>
    </lineage>
</organism>
<keyword evidence="7" id="KW-0067">ATP-binding</keyword>
<feature type="transmembrane region" description="Helical" evidence="10">
    <location>
        <begin position="417"/>
        <end position="439"/>
    </location>
</feature>
<evidence type="ECO:0000256" key="7">
    <source>
        <dbReference type="ARBA" id="ARBA00022840"/>
    </source>
</evidence>
<dbReference type="InterPro" id="IPR017871">
    <property type="entry name" value="ABC_transporter-like_CS"/>
</dbReference>
<proteinExistence type="inferred from homology"/>
<comment type="caution">
    <text evidence="12">The sequence shown here is derived from an EMBL/GenBank/DDBJ whole genome shotgun (WGS) entry which is preliminary data.</text>
</comment>
<dbReference type="SMART" id="SM00382">
    <property type="entry name" value="AAA"/>
    <property type="match status" value="1"/>
</dbReference>
<evidence type="ECO:0000256" key="4">
    <source>
        <dbReference type="ARBA" id="ARBA00022553"/>
    </source>
</evidence>
<dbReference type="STRING" id="337451.A0A3S3NT36"/>
<evidence type="ECO:0000256" key="8">
    <source>
        <dbReference type="ARBA" id="ARBA00022989"/>
    </source>
</evidence>
<dbReference type="GO" id="GO:0009651">
    <property type="term" value="P:response to salt stress"/>
    <property type="evidence" value="ECO:0007669"/>
    <property type="project" value="UniProtKB-ARBA"/>
</dbReference>
<accession>A0A3S3NT36</accession>
<dbReference type="PROSITE" id="PS50893">
    <property type="entry name" value="ABC_TRANSPORTER_2"/>
    <property type="match status" value="1"/>
</dbReference>
<dbReference type="Gene3D" id="3.40.50.300">
    <property type="entry name" value="P-loop containing nucleotide triphosphate hydrolases"/>
    <property type="match status" value="1"/>
</dbReference>
<keyword evidence="5 10" id="KW-0812">Transmembrane</keyword>
<keyword evidence="13" id="KW-1185">Reference proteome</keyword>
<keyword evidence="3" id="KW-0813">Transport</keyword>
<feature type="domain" description="ABC transporter" evidence="11">
    <location>
        <begin position="34"/>
        <end position="278"/>
    </location>
</feature>
<dbReference type="PROSITE" id="PS00211">
    <property type="entry name" value="ABC_TRANSPORTER_1"/>
    <property type="match status" value="1"/>
</dbReference>
<evidence type="ECO:0000256" key="2">
    <source>
        <dbReference type="ARBA" id="ARBA00005814"/>
    </source>
</evidence>
<evidence type="ECO:0000256" key="1">
    <source>
        <dbReference type="ARBA" id="ARBA00004141"/>
    </source>
</evidence>
<dbReference type="PANTHER" id="PTHR48042:SF18">
    <property type="entry name" value="ABC TRANSPORTER G FAMILY MEMBER 12"/>
    <property type="match status" value="1"/>
</dbReference>
<dbReference type="AlphaFoldDB" id="A0A3S3NT36"/>
<dbReference type="FunFam" id="3.40.50.300:FF:000504">
    <property type="entry name" value="ABC transporter G family member 11"/>
    <property type="match status" value="1"/>
</dbReference>
<evidence type="ECO:0000313" key="13">
    <source>
        <dbReference type="Proteomes" id="UP000283530"/>
    </source>
</evidence>
<comment type="similarity">
    <text evidence="2">Belongs to the ABC transporter superfamily. ABCG family. Eye pigment precursor importer (TC 3.A.1.204) subfamily.</text>
</comment>
<feature type="transmembrane region" description="Helical" evidence="10">
    <location>
        <begin position="646"/>
        <end position="667"/>
    </location>
</feature>
<dbReference type="InterPro" id="IPR027417">
    <property type="entry name" value="P-loop_NTPase"/>
</dbReference>
<evidence type="ECO:0000256" key="3">
    <source>
        <dbReference type="ARBA" id="ARBA00022448"/>
    </source>
</evidence>
<sequence>MEIESMSTVGASASRHAPPLDHCSELQFPNSVYLVWEDLTVVLPNYGKGPTRRLIQGLSGYCEPGRIMAIMGPSGSGKSILLDSLAGRLAGNVIMTGNILLNGRKRRLDFGVVAYVTQESLLLGTLTVRETVTYSAQLRLPASMQRDQIREAVESTLAEMGLQECSDKAIGNWHLRGISSGEKKRLCIAIEMLTHPHLLFLDEPTSGLDTASAFFVTQMLRNMAQGGRTIISSIHQPSSEVFALFDDLILLSNGETIYFGDAKLATEFFAEVGFPCPSRRNPSDHFLRCINSDFDCVNATLSGSLRIRSREREASTDPLSRMGTSQIRAVLVEKYKSSEYAAKARRRIREISLIVPISNFKTDSLCFRILFSLEHEIDSKQMQEGLDIEWSKGSQASWWMQLFTLTRRSFVNMSRDLGYYWVRIIIYIMVSLCVGTLYFDAGTSYSAILARVSCGAFIGGFMTFMSIGGFPSFIEEMKVFYYERLNGHYGVAVFILSNFLSSFPFLVAVAGTSGTITYFMVKFHSDFSHYAYIVLNLLSSIAVIESLMMIVASLIPNFLMGIITGAGIVGIIMLTSGFFRRLPDLPKPFWRYPMSYISYGSWSLQGLYKNDMIGVEFDPLIPGGPKLKGEEVIQKIFGINLGHSKWWDLAAVFAILLSYRLLFFLILKFNERASPLFRAFYAKQTLRRLKRKPSFRMKPSFSPHPRAPFFPSYIFSF</sequence>
<dbReference type="SUPFAM" id="SSF52540">
    <property type="entry name" value="P-loop containing nucleoside triphosphate hydrolases"/>
    <property type="match status" value="1"/>
</dbReference>
<dbReference type="Pfam" id="PF00005">
    <property type="entry name" value="ABC_tran"/>
    <property type="match status" value="1"/>
</dbReference>
<keyword evidence="9 10" id="KW-0472">Membrane</keyword>
<evidence type="ECO:0000259" key="11">
    <source>
        <dbReference type="PROSITE" id="PS50893"/>
    </source>
</evidence>
<dbReference type="GO" id="GO:0005524">
    <property type="term" value="F:ATP binding"/>
    <property type="evidence" value="ECO:0007669"/>
    <property type="project" value="UniProtKB-KW"/>
</dbReference>
<dbReference type="InterPro" id="IPR052215">
    <property type="entry name" value="Plant_ABCG"/>
</dbReference>
<keyword evidence="6" id="KW-0547">Nucleotide-binding</keyword>
<feature type="transmembrane region" description="Helical" evidence="10">
    <location>
        <begin position="530"/>
        <end position="551"/>
    </location>
</feature>
<evidence type="ECO:0000256" key="6">
    <source>
        <dbReference type="ARBA" id="ARBA00022741"/>
    </source>
</evidence>
<keyword evidence="8 10" id="KW-1133">Transmembrane helix</keyword>
<dbReference type="PANTHER" id="PTHR48042">
    <property type="entry name" value="ABC TRANSPORTER G FAMILY MEMBER 11"/>
    <property type="match status" value="1"/>
</dbReference>
<dbReference type="OrthoDB" id="66620at2759"/>
<dbReference type="InterPro" id="IPR003439">
    <property type="entry name" value="ABC_transporter-like_ATP-bd"/>
</dbReference>
<dbReference type="GO" id="GO:0016020">
    <property type="term" value="C:membrane"/>
    <property type="evidence" value="ECO:0007669"/>
    <property type="project" value="UniProtKB-SubCell"/>
</dbReference>
<protein>
    <submittedName>
        <fullName evidence="12">ABC transporter G family member 15.4</fullName>
    </submittedName>
</protein>
<dbReference type="InterPro" id="IPR003593">
    <property type="entry name" value="AAA+_ATPase"/>
</dbReference>
<dbReference type="InterPro" id="IPR013525">
    <property type="entry name" value="ABC2_TM"/>
</dbReference>
<dbReference type="CDD" id="cd03213">
    <property type="entry name" value="ABCG_EPDR"/>
    <property type="match status" value="1"/>
</dbReference>
<evidence type="ECO:0000256" key="5">
    <source>
        <dbReference type="ARBA" id="ARBA00022692"/>
    </source>
</evidence>
<dbReference type="Proteomes" id="UP000283530">
    <property type="component" value="Unassembled WGS sequence"/>
</dbReference>
<feature type="transmembrane region" description="Helical" evidence="10">
    <location>
        <begin position="489"/>
        <end position="510"/>
    </location>
</feature>
<dbReference type="GO" id="GO:0140359">
    <property type="term" value="F:ABC-type transporter activity"/>
    <property type="evidence" value="ECO:0007669"/>
    <property type="project" value="InterPro"/>
</dbReference>
<dbReference type="GO" id="GO:0016887">
    <property type="term" value="F:ATP hydrolysis activity"/>
    <property type="evidence" value="ECO:0007669"/>
    <property type="project" value="InterPro"/>
</dbReference>
<keyword evidence="4" id="KW-0597">Phosphoprotein</keyword>
<feature type="transmembrane region" description="Helical" evidence="10">
    <location>
        <begin position="445"/>
        <end position="468"/>
    </location>
</feature>
<evidence type="ECO:0000256" key="9">
    <source>
        <dbReference type="ARBA" id="ARBA00023136"/>
    </source>
</evidence>
<evidence type="ECO:0000256" key="10">
    <source>
        <dbReference type="SAM" id="Phobius"/>
    </source>
</evidence>
<gene>
    <name evidence="12" type="ORF">CKAN_02305400</name>
</gene>
<evidence type="ECO:0000313" key="12">
    <source>
        <dbReference type="EMBL" id="RWR93780.1"/>
    </source>
</evidence>
<dbReference type="Pfam" id="PF01061">
    <property type="entry name" value="ABC2_membrane"/>
    <property type="match status" value="1"/>
</dbReference>